<gene>
    <name evidence="1" type="ORF">WJX81_008680</name>
</gene>
<evidence type="ECO:0000313" key="2">
    <source>
        <dbReference type="Proteomes" id="UP001445335"/>
    </source>
</evidence>
<reference evidence="1 2" key="1">
    <citation type="journal article" date="2024" name="Nat. Commun.">
        <title>Phylogenomics reveals the evolutionary origins of lichenization in chlorophyte algae.</title>
        <authorList>
            <person name="Puginier C."/>
            <person name="Libourel C."/>
            <person name="Otte J."/>
            <person name="Skaloud P."/>
            <person name="Haon M."/>
            <person name="Grisel S."/>
            <person name="Petersen M."/>
            <person name="Berrin J.G."/>
            <person name="Delaux P.M."/>
            <person name="Dal Grande F."/>
            <person name="Keller J."/>
        </authorList>
    </citation>
    <scope>NUCLEOTIDE SEQUENCE [LARGE SCALE GENOMIC DNA]</scope>
    <source>
        <strain evidence="1 2">SAG 245.80</strain>
    </source>
</reference>
<dbReference type="Proteomes" id="UP001445335">
    <property type="component" value="Unassembled WGS sequence"/>
</dbReference>
<dbReference type="EMBL" id="JALJOU010000001">
    <property type="protein sequence ID" value="KAK9846664.1"/>
    <property type="molecule type" value="Genomic_DNA"/>
</dbReference>
<sequence length="66" mass="7275">MDGLLSQPAALFAEYYPHSQTANDAGCDDANAVKVTKWFTHPLAWDSAAEQGRQGRHPEGCFDQDH</sequence>
<name>A0AAW1SLC0_9CHLO</name>
<proteinExistence type="predicted"/>
<keyword evidence="2" id="KW-1185">Reference proteome</keyword>
<comment type="caution">
    <text evidence="1">The sequence shown here is derived from an EMBL/GenBank/DDBJ whole genome shotgun (WGS) entry which is preliminary data.</text>
</comment>
<organism evidence="1 2">
    <name type="scientific">Elliptochloris bilobata</name>
    <dbReference type="NCBI Taxonomy" id="381761"/>
    <lineage>
        <taxon>Eukaryota</taxon>
        <taxon>Viridiplantae</taxon>
        <taxon>Chlorophyta</taxon>
        <taxon>core chlorophytes</taxon>
        <taxon>Trebouxiophyceae</taxon>
        <taxon>Trebouxiophyceae incertae sedis</taxon>
        <taxon>Elliptochloris clade</taxon>
        <taxon>Elliptochloris</taxon>
    </lineage>
</organism>
<accession>A0AAW1SLC0</accession>
<protein>
    <submittedName>
        <fullName evidence="1">Uncharacterized protein</fullName>
    </submittedName>
</protein>
<dbReference type="AlphaFoldDB" id="A0AAW1SLC0"/>
<evidence type="ECO:0000313" key="1">
    <source>
        <dbReference type="EMBL" id="KAK9846664.1"/>
    </source>
</evidence>